<dbReference type="PIRSF" id="PIRSF006157">
    <property type="entry name" value="Doxgns_DODA"/>
    <property type="match status" value="1"/>
</dbReference>
<evidence type="ECO:0000259" key="6">
    <source>
        <dbReference type="Pfam" id="PF02900"/>
    </source>
</evidence>
<dbReference type="GO" id="GO:0008270">
    <property type="term" value="F:zinc ion binding"/>
    <property type="evidence" value="ECO:0007669"/>
    <property type="project" value="InterPro"/>
</dbReference>
<dbReference type="InterPro" id="IPR004183">
    <property type="entry name" value="Xdiol_dOase_suB"/>
</dbReference>
<sequence>MSTRTATLGRWLSRQSSSPPRMPVYFFSHGGPDVQYNTKHPVYPVLQNIGKEITQQLKPKAVVVFSAHWMGDKDTILVNKEEHADLVFDFYGFPDHFYKAQYPNQGSPELASHIMVMLSEAGIQSSGVTRGLDHGVWSGFSVAFDPQTNPLNVPLVQVSLFKSESPRDHYALGRAVARLRQEGIVIIGAGMSVHNLRDMHFIFEGNTDPLPYSVSFDNALKDAVEVDPSVREDKMAEVCKRPDARQAHPFMDHLMPLFIAAGAAHDDRGRQTWTMHEGSFAWAQYRFGDLP</sequence>
<evidence type="ECO:0000256" key="2">
    <source>
        <dbReference type="ARBA" id="ARBA00007581"/>
    </source>
</evidence>
<dbReference type="Proteomes" id="UP000824596">
    <property type="component" value="Unassembled WGS sequence"/>
</dbReference>
<feature type="domain" description="Extradiol ring-cleavage dioxygenase class III enzyme subunit B" evidence="6">
    <location>
        <begin position="28"/>
        <end position="283"/>
    </location>
</feature>
<evidence type="ECO:0000313" key="8">
    <source>
        <dbReference type="Proteomes" id="UP000824596"/>
    </source>
</evidence>
<dbReference type="RefSeq" id="XP_044719381.1">
    <property type="nucleotide sequence ID" value="XM_044865419.1"/>
</dbReference>
<keyword evidence="7" id="KW-0223">Dioxygenase</keyword>
<dbReference type="GeneID" id="68356077"/>
<gene>
    <name evidence="7" type="ORF">HRG_06948</name>
</gene>
<protein>
    <submittedName>
        <fullName evidence="7">Catalytic ligB subunit of aromatic ring-opening dioxygenase domain-containing protein</fullName>
    </submittedName>
</protein>
<dbReference type="PANTHER" id="PTHR30096:SF0">
    <property type="entry name" value="4,5-DOPA DIOXYGENASE EXTRADIOL-LIKE PROTEIN"/>
    <property type="match status" value="1"/>
</dbReference>
<organism evidence="7 8">
    <name type="scientific">Hirsutella rhossiliensis</name>
    <dbReference type="NCBI Taxonomy" id="111463"/>
    <lineage>
        <taxon>Eukaryota</taxon>
        <taxon>Fungi</taxon>
        <taxon>Dikarya</taxon>
        <taxon>Ascomycota</taxon>
        <taxon>Pezizomycotina</taxon>
        <taxon>Sordariomycetes</taxon>
        <taxon>Hypocreomycetidae</taxon>
        <taxon>Hypocreales</taxon>
        <taxon>Ophiocordycipitaceae</taxon>
        <taxon>Hirsutella</taxon>
    </lineage>
</organism>
<dbReference type="CDD" id="cd07363">
    <property type="entry name" value="45_DOPA_Dioxygenase"/>
    <property type="match status" value="1"/>
</dbReference>
<keyword evidence="3" id="KW-0479">Metal-binding</keyword>
<evidence type="ECO:0000313" key="7">
    <source>
        <dbReference type="EMBL" id="KAH0961868.1"/>
    </source>
</evidence>
<dbReference type="Gene3D" id="3.40.830.10">
    <property type="entry name" value="LigB-like"/>
    <property type="match status" value="1"/>
</dbReference>
<name>A0A9P8MTP2_9HYPO</name>
<evidence type="ECO:0000256" key="4">
    <source>
        <dbReference type="ARBA" id="ARBA00022833"/>
    </source>
</evidence>
<dbReference type="GO" id="GO:0016702">
    <property type="term" value="F:oxidoreductase activity, acting on single donors with incorporation of molecular oxygen, incorporation of two atoms of oxygen"/>
    <property type="evidence" value="ECO:0007669"/>
    <property type="project" value="UniProtKB-ARBA"/>
</dbReference>
<reference evidence="7" key="1">
    <citation type="submission" date="2021-09" db="EMBL/GenBank/DDBJ databases">
        <title>A high-quality genome of the endoparasitic fungus Hirsutella rhossiliensis with a comparison of Hirsutella genomes reveals transposable elements contributing to genome size variation.</title>
        <authorList>
            <person name="Lin R."/>
            <person name="Jiao Y."/>
            <person name="Sun X."/>
            <person name="Ling J."/>
            <person name="Xie B."/>
            <person name="Cheng X."/>
        </authorList>
    </citation>
    <scope>NUCLEOTIDE SEQUENCE</scope>
    <source>
        <strain evidence="7">HR02</strain>
    </source>
</reference>
<comment type="caution">
    <text evidence="7">The sequence shown here is derived from an EMBL/GenBank/DDBJ whole genome shotgun (WGS) entry which is preliminary data.</text>
</comment>
<dbReference type="SUPFAM" id="SSF53213">
    <property type="entry name" value="LigB-like"/>
    <property type="match status" value="1"/>
</dbReference>
<dbReference type="AlphaFoldDB" id="A0A9P8MTP2"/>
<keyword evidence="5" id="KW-0560">Oxidoreductase</keyword>
<evidence type="ECO:0000256" key="1">
    <source>
        <dbReference type="ARBA" id="ARBA00001947"/>
    </source>
</evidence>
<dbReference type="PANTHER" id="PTHR30096">
    <property type="entry name" value="4,5-DOPA DIOXYGENASE EXTRADIOL-LIKE PROTEIN"/>
    <property type="match status" value="1"/>
</dbReference>
<evidence type="ECO:0000256" key="5">
    <source>
        <dbReference type="ARBA" id="ARBA00023002"/>
    </source>
</evidence>
<evidence type="ECO:0000256" key="3">
    <source>
        <dbReference type="ARBA" id="ARBA00022723"/>
    </source>
</evidence>
<dbReference type="InterPro" id="IPR014436">
    <property type="entry name" value="Extradiol_dOase_DODA"/>
</dbReference>
<dbReference type="OrthoDB" id="7396853at2759"/>
<dbReference type="EMBL" id="JAIZPD010000007">
    <property type="protein sequence ID" value="KAH0961868.1"/>
    <property type="molecule type" value="Genomic_DNA"/>
</dbReference>
<dbReference type="GO" id="GO:0008198">
    <property type="term" value="F:ferrous iron binding"/>
    <property type="evidence" value="ECO:0007669"/>
    <property type="project" value="InterPro"/>
</dbReference>
<keyword evidence="8" id="KW-1185">Reference proteome</keyword>
<dbReference type="Pfam" id="PF02900">
    <property type="entry name" value="LigB"/>
    <property type="match status" value="1"/>
</dbReference>
<proteinExistence type="inferred from homology"/>
<accession>A0A9P8MTP2</accession>
<keyword evidence="4" id="KW-0862">Zinc</keyword>
<comment type="cofactor">
    <cofactor evidence="1">
        <name>Zn(2+)</name>
        <dbReference type="ChEBI" id="CHEBI:29105"/>
    </cofactor>
</comment>
<comment type="similarity">
    <text evidence="2">Belongs to the DODA-type extradiol aromatic ring-opening dioxygenase family.</text>
</comment>